<gene>
    <name evidence="4" type="ORF">ACFOEB_13595</name>
</gene>
<keyword evidence="1" id="KW-0812">Transmembrane</keyword>
<protein>
    <submittedName>
        <fullName evidence="4">FecR family protein</fullName>
    </submittedName>
</protein>
<dbReference type="Pfam" id="PF16220">
    <property type="entry name" value="DUF4880"/>
    <property type="match status" value="1"/>
</dbReference>
<evidence type="ECO:0000313" key="4">
    <source>
        <dbReference type="EMBL" id="MFC3156239.1"/>
    </source>
</evidence>
<dbReference type="PANTHER" id="PTHR30273">
    <property type="entry name" value="PERIPLASMIC SIGNAL SENSOR AND SIGMA FACTOR ACTIVATOR FECR-RELATED"/>
    <property type="match status" value="1"/>
</dbReference>
<feature type="domain" description="FecR protein" evidence="2">
    <location>
        <begin position="124"/>
        <end position="215"/>
    </location>
</feature>
<evidence type="ECO:0000259" key="3">
    <source>
        <dbReference type="Pfam" id="PF16220"/>
    </source>
</evidence>
<evidence type="ECO:0000256" key="1">
    <source>
        <dbReference type="SAM" id="Phobius"/>
    </source>
</evidence>
<accession>A0ABV7HQT4</accession>
<dbReference type="InterPro" id="IPR032623">
    <property type="entry name" value="FecR_N"/>
</dbReference>
<feature type="domain" description="FecR N-terminal" evidence="3">
    <location>
        <begin position="15"/>
        <end position="54"/>
    </location>
</feature>
<dbReference type="EMBL" id="JBHRTL010000029">
    <property type="protein sequence ID" value="MFC3156239.1"/>
    <property type="molecule type" value="Genomic_DNA"/>
</dbReference>
<name>A0ABV7HQT4_9GAMM</name>
<dbReference type="PIRSF" id="PIRSF018266">
    <property type="entry name" value="FecR"/>
    <property type="match status" value="1"/>
</dbReference>
<keyword evidence="5" id="KW-1185">Reference proteome</keyword>
<reference evidence="5" key="1">
    <citation type="journal article" date="2019" name="Int. J. Syst. Evol. Microbiol.">
        <title>The Global Catalogue of Microorganisms (GCM) 10K type strain sequencing project: providing services to taxonomists for standard genome sequencing and annotation.</title>
        <authorList>
            <consortium name="The Broad Institute Genomics Platform"/>
            <consortium name="The Broad Institute Genome Sequencing Center for Infectious Disease"/>
            <person name="Wu L."/>
            <person name="Ma J."/>
        </authorList>
    </citation>
    <scope>NUCLEOTIDE SEQUENCE [LARGE SCALE GENOMIC DNA]</scope>
    <source>
        <strain evidence="5">KCTC 52141</strain>
    </source>
</reference>
<dbReference type="PANTHER" id="PTHR30273:SF2">
    <property type="entry name" value="PROTEIN FECR"/>
    <property type="match status" value="1"/>
</dbReference>
<dbReference type="InterPro" id="IPR006860">
    <property type="entry name" value="FecR"/>
</dbReference>
<dbReference type="Proteomes" id="UP001595548">
    <property type="component" value="Unassembled WGS sequence"/>
</dbReference>
<dbReference type="InterPro" id="IPR012373">
    <property type="entry name" value="Ferrdict_sens_TM"/>
</dbReference>
<dbReference type="Pfam" id="PF04773">
    <property type="entry name" value="FecR"/>
    <property type="match status" value="1"/>
</dbReference>
<dbReference type="Gene3D" id="3.55.50.30">
    <property type="match status" value="1"/>
</dbReference>
<evidence type="ECO:0000313" key="5">
    <source>
        <dbReference type="Proteomes" id="UP001595548"/>
    </source>
</evidence>
<comment type="caution">
    <text evidence="4">The sequence shown here is derived from an EMBL/GenBank/DDBJ whole genome shotgun (WGS) entry which is preliminary data.</text>
</comment>
<keyword evidence="1" id="KW-0472">Membrane</keyword>
<feature type="transmembrane region" description="Helical" evidence="1">
    <location>
        <begin position="86"/>
        <end position="111"/>
    </location>
</feature>
<organism evidence="4 5">
    <name type="scientific">Gilvimarinus japonicus</name>
    <dbReference type="NCBI Taxonomy" id="1796469"/>
    <lineage>
        <taxon>Bacteria</taxon>
        <taxon>Pseudomonadati</taxon>
        <taxon>Pseudomonadota</taxon>
        <taxon>Gammaproteobacteria</taxon>
        <taxon>Cellvibrionales</taxon>
        <taxon>Cellvibrionaceae</taxon>
        <taxon>Gilvimarinus</taxon>
    </lineage>
</organism>
<dbReference type="Gene3D" id="2.60.120.1440">
    <property type="match status" value="1"/>
</dbReference>
<dbReference type="RefSeq" id="WP_382417400.1">
    <property type="nucleotide sequence ID" value="NZ_AP031500.1"/>
</dbReference>
<keyword evidence="1" id="KW-1133">Transmembrane helix</keyword>
<evidence type="ECO:0000259" key="2">
    <source>
        <dbReference type="Pfam" id="PF04773"/>
    </source>
</evidence>
<sequence>MSNVLRFASRDDIDQQACRWVAAMDRGLTAAERQQLSRWLKRHSAHERALYECAELWDSMDQLSRLADLFPDVVPNRRRRRVSLGAAASIVFVVCMGLALMAFSGGALRWLHDAHLSAPGNGLLTTLVGERRSMLLSDGSRLTLNTNSQLELDFNQHYRDIVLLRGELNVQVAHDAMRPLRVFAAGKLVEAVGTAFNVQVLDDDSVELIVTEGKVLTANAQESNNRLTRLATDYARIGSPVQPVAARERLVLAQAKHRVEPVTDAEVSNLLSWQRGELVFRGETLAQAIAEVSRYTDTRITFADPELKSVRIAGLFRAGDVDGLLAGLQSNFSIGHRYLDDNSIELKTLEE</sequence>
<proteinExistence type="predicted"/>